<dbReference type="InParanoid" id="A0A2P6NVX6"/>
<reference evidence="7 8" key="1">
    <citation type="journal article" date="2018" name="Genome Biol. Evol.">
        <title>Multiple Roots of Fruiting Body Formation in Amoebozoa.</title>
        <authorList>
            <person name="Hillmann F."/>
            <person name="Forbes G."/>
            <person name="Novohradska S."/>
            <person name="Ferling I."/>
            <person name="Riege K."/>
            <person name="Groth M."/>
            <person name="Westermann M."/>
            <person name="Marz M."/>
            <person name="Spaller T."/>
            <person name="Winckler T."/>
            <person name="Schaap P."/>
            <person name="Glockner G."/>
        </authorList>
    </citation>
    <scope>NUCLEOTIDE SEQUENCE [LARGE SCALE GENOMIC DNA]</scope>
    <source>
        <strain evidence="7 8">Jena</strain>
    </source>
</reference>
<dbReference type="GO" id="GO:0051537">
    <property type="term" value="F:2 iron, 2 sulfur cluster binding"/>
    <property type="evidence" value="ECO:0007669"/>
    <property type="project" value="UniProtKB-KW"/>
</dbReference>
<feature type="domain" description="Glutaredoxin" evidence="6">
    <location>
        <begin position="79"/>
        <end position="144"/>
    </location>
</feature>
<dbReference type="InterPro" id="IPR036249">
    <property type="entry name" value="Thioredoxin-like_sf"/>
</dbReference>
<protein>
    <submittedName>
        <fullName evidence="7">Monothiol glutaredoxin-5, mitochondrial</fullName>
    </submittedName>
</protein>
<gene>
    <name evidence="7" type="ORF">PROFUN_04203</name>
</gene>
<comment type="caution">
    <text evidence="7">The sequence shown here is derived from an EMBL/GenBank/DDBJ whole genome shotgun (WGS) entry which is preliminary data.</text>
</comment>
<evidence type="ECO:0000259" key="6">
    <source>
        <dbReference type="Pfam" id="PF00462"/>
    </source>
</evidence>
<evidence type="ECO:0000256" key="2">
    <source>
        <dbReference type="ARBA" id="ARBA00022723"/>
    </source>
</evidence>
<dbReference type="EMBL" id="MDYQ01000014">
    <property type="protein sequence ID" value="PRP88112.1"/>
    <property type="molecule type" value="Genomic_DNA"/>
</dbReference>
<dbReference type="PROSITE" id="PS51354">
    <property type="entry name" value="GLUTAREDOXIN_2"/>
    <property type="match status" value="1"/>
</dbReference>
<evidence type="ECO:0000313" key="8">
    <source>
        <dbReference type="Proteomes" id="UP000241769"/>
    </source>
</evidence>
<evidence type="ECO:0000256" key="5">
    <source>
        <dbReference type="ARBA" id="ARBA00023284"/>
    </source>
</evidence>
<keyword evidence="4" id="KW-0411">Iron-sulfur</keyword>
<evidence type="ECO:0000313" key="7">
    <source>
        <dbReference type="EMBL" id="PRP88112.1"/>
    </source>
</evidence>
<dbReference type="FunFam" id="3.40.30.10:FF:000005">
    <property type="entry name" value="Glutaredoxin 5"/>
    <property type="match status" value="1"/>
</dbReference>
<accession>A0A2P6NVX6</accession>
<keyword evidence="2" id="KW-0479">Metal-binding</keyword>
<keyword evidence="5" id="KW-0676">Redox-active center</keyword>
<keyword evidence="1" id="KW-0001">2Fe-2S</keyword>
<dbReference type="Gene3D" id="3.40.30.10">
    <property type="entry name" value="Glutaredoxin"/>
    <property type="match status" value="1"/>
</dbReference>
<name>A0A2P6NVX6_9EUKA</name>
<dbReference type="NCBIfam" id="TIGR00365">
    <property type="entry name" value="Grx4 family monothiol glutaredoxin"/>
    <property type="match status" value="1"/>
</dbReference>
<dbReference type="InterPro" id="IPR002109">
    <property type="entry name" value="Glutaredoxin"/>
</dbReference>
<dbReference type="InterPro" id="IPR004480">
    <property type="entry name" value="Monothiol_GRX-rel"/>
</dbReference>
<dbReference type="GO" id="GO:0005759">
    <property type="term" value="C:mitochondrial matrix"/>
    <property type="evidence" value="ECO:0007669"/>
    <property type="project" value="TreeGrafter"/>
</dbReference>
<dbReference type="PANTHER" id="PTHR10293">
    <property type="entry name" value="GLUTAREDOXIN FAMILY MEMBER"/>
    <property type="match status" value="1"/>
</dbReference>
<dbReference type="STRING" id="1890364.A0A2P6NVX6"/>
<evidence type="ECO:0000256" key="3">
    <source>
        <dbReference type="ARBA" id="ARBA00023004"/>
    </source>
</evidence>
<proteinExistence type="predicted"/>
<dbReference type="AlphaFoldDB" id="A0A2P6NVX6"/>
<keyword evidence="3" id="KW-0408">Iron</keyword>
<evidence type="ECO:0000256" key="1">
    <source>
        <dbReference type="ARBA" id="ARBA00022714"/>
    </source>
</evidence>
<dbReference type="PANTHER" id="PTHR10293:SF16">
    <property type="entry name" value="GLUTAREDOXIN-RELATED PROTEIN 5, MITOCHONDRIAL"/>
    <property type="match status" value="1"/>
</dbReference>
<dbReference type="CDD" id="cd03028">
    <property type="entry name" value="GRX_PICOT_like"/>
    <property type="match status" value="1"/>
</dbReference>
<dbReference type="FunCoup" id="A0A2P6NVX6">
    <property type="interactions" value="451"/>
</dbReference>
<evidence type="ECO:0000256" key="4">
    <source>
        <dbReference type="ARBA" id="ARBA00023014"/>
    </source>
</evidence>
<dbReference type="Pfam" id="PF00462">
    <property type="entry name" value="Glutaredoxin"/>
    <property type="match status" value="1"/>
</dbReference>
<organism evidence="7 8">
    <name type="scientific">Planoprotostelium fungivorum</name>
    <dbReference type="NCBI Taxonomy" id="1890364"/>
    <lineage>
        <taxon>Eukaryota</taxon>
        <taxon>Amoebozoa</taxon>
        <taxon>Evosea</taxon>
        <taxon>Variosea</taxon>
        <taxon>Cavosteliida</taxon>
        <taxon>Cavosteliaceae</taxon>
        <taxon>Planoprotostelium</taxon>
    </lineage>
</organism>
<keyword evidence="8" id="KW-1185">Reference proteome</keyword>
<dbReference type="OrthoDB" id="415696at2759"/>
<dbReference type="GO" id="GO:0046872">
    <property type="term" value="F:metal ion binding"/>
    <property type="evidence" value="ECO:0007669"/>
    <property type="project" value="UniProtKB-KW"/>
</dbReference>
<dbReference type="SUPFAM" id="SSF52833">
    <property type="entry name" value="Thioredoxin-like"/>
    <property type="match status" value="1"/>
</dbReference>
<dbReference type="InterPro" id="IPR033658">
    <property type="entry name" value="GRX_PICOT-like"/>
</dbReference>
<dbReference type="Proteomes" id="UP000241769">
    <property type="component" value="Unassembled WGS sequence"/>
</dbReference>
<sequence length="176" mass="19450">MNPTLARQLPLLRGNVHAVRAQTRVAVRPNFASVRRSFSVDNDDSHDDFKTIRKKYEAKDKGSGNVKDLIAETIASKPVVVFMKGTPSAPQCGFSATVVRILQMQGLKDFKGVNVLEDDTIRNGIKEYTNWPTIPQVFVNKEFIGGCDIMRSMHESGELKTLLQESGVISATAEAK</sequence>